<dbReference type="RefSeq" id="WP_158577656.1">
    <property type="nucleotide sequence ID" value="NZ_CP062805.1"/>
</dbReference>
<dbReference type="EMBL" id="CP062805">
    <property type="protein sequence ID" value="QOT81593.1"/>
    <property type="molecule type" value="Genomic_DNA"/>
</dbReference>
<geneLocation type="plasmid" evidence="1 2">
    <name>pRK1-1</name>
</geneLocation>
<sequence>MRSGKLQNGFKHRPEEQFPAAILEATLLPSSLNRRAGGAAAGKKSCKLT</sequence>
<name>A0A7M2H9P7_9BURK</name>
<dbReference type="AlphaFoldDB" id="A0A7M2H9P7"/>
<gene>
    <name evidence="1" type="ORF">F7R26_036840</name>
</gene>
<proteinExistence type="predicted"/>
<accession>A0A7M2H9P7</accession>
<evidence type="ECO:0000313" key="1">
    <source>
        <dbReference type="EMBL" id="QOT81593.1"/>
    </source>
</evidence>
<evidence type="ECO:0000313" key="2">
    <source>
        <dbReference type="Proteomes" id="UP000397656"/>
    </source>
</evidence>
<dbReference type="Proteomes" id="UP000397656">
    <property type="component" value="Plasmid pRK1-1"/>
</dbReference>
<organism evidence="1 2">
    <name type="scientific">Cupriavidus basilensis</name>
    <dbReference type="NCBI Taxonomy" id="68895"/>
    <lineage>
        <taxon>Bacteria</taxon>
        <taxon>Pseudomonadati</taxon>
        <taxon>Pseudomonadota</taxon>
        <taxon>Betaproteobacteria</taxon>
        <taxon>Burkholderiales</taxon>
        <taxon>Burkholderiaceae</taxon>
        <taxon>Cupriavidus</taxon>
    </lineage>
</organism>
<protein>
    <submittedName>
        <fullName evidence="1">Uncharacterized protein</fullName>
    </submittedName>
</protein>
<reference evidence="1 2" key="1">
    <citation type="submission" date="2020-10" db="EMBL/GenBank/DDBJ databases">
        <title>Complete genome sequence of Cupriavidus basilensis CCUG 49340T.</title>
        <authorList>
            <person name="Salva-Serra F."/>
            <person name="Donoso R.A."/>
            <person name="Cho K.H."/>
            <person name="Yoo J.A."/>
            <person name="Lee K."/>
            <person name="Yoon S.-H."/>
            <person name="Perez-Pantoja D."/>
            <person name="Moore E.R.B."/>
        </authorList>
    </citation>
    <scope>NUCLEOTIDE SEQUENCE [LARGE SCALE GENOMIC DNA]</scope>
    <source>
        <strain evidence="2">CCUG 49340</strain>
        <plasmid evidence="1 2">pRK1-1</plasmid>
    </source>
</reference>
<dbReference type="GeneID" id="98406542"/>
<keyword evidence="1" id="KW-0614">Plasmid</keyword>